<protein>
    <submittedName>
        <fullName evidence="1">Cell division protein DivIVA</fullName>
    </submittedName>
</protein>
<sequence>MSGLFEAVGKLSSGYGKSAVDEFFARARSAYEGAHPDGVIIDARAVREVTFPIARGGYSMQAVDEALDRLESAFIQRERAEHIARLGRQSWLDSVADRAKTLYPRLLRPMGERFAHPKRGRGYRAAEVDEMCNRLIGYFDEGRPLASADLRYAIFPSARGKSAYAEGPVDAFFARAVEVLLAVE</sequence>
<name>A0A1Q5PXP4_9ACTO</name>
<keyword evidence="1" id="KW-0132">Cell division</keyword>
<gene>
    <name evidence="1" type="ORF">BSZ40_04475</name>
</gene>
<dbReference type="OrthoDB" id="3480096at2"/>
<organism evidence="1 2">
    <name type="scientific">Buchananella hordeovulneris</name>
    <dbReference type="NCBI Taxonomy" id="52770"/>
    <lineage>
        <taxon>Bacteria</taxon>
        <taxon>Bacillati</taxon>
        <taxon>Actinomycetota</taxon>
        <taxon>Actinomycetes</taxon>
        <taxon>Actinomycetales</taxon>
        <taxon>Actinomycetaceae</taxon>
        <taxon>Buchananella</taxon>
    </lineage>
</organism>
<evidence type="ECO:0000313" key="1">
    <source>
        <dbReference type="EMBL" id="OKL52160.1"/>
    </source>
</evidence>
<keyword evidence="2" id="KW-1185">Reference proteome</keyword>
<dbReference type="AlphaFoldDB" id="A0A1Q5PXP4"/>
<comment type="caution">
    <text evidence="1">The sequence shown here is derived from an EMBL/GenBank/DDBJ whole genome shotgun (WGS) entry which is preliminary data.</text>
</comment>
<accession>A0A1Q5PXP4</accession>
<dbReference type="NCBIfam" id="TIGR03544">
    <property type="entry name" value="DivI1A_domain"/>
    <property type="match status" value="1"/>
</dbReference>
<dbReference type="InterPro" id="IPR019933">
    <property type="entry name" value="DivIVA_domain"/>
</dbReference>
<dbReference type="RefSeq" id="WP_073823690.1">
    <property type="nucleotide sequence ID" value="NZ_JAUNKL010000011.1"/>
</dbReference>
<proteinExistence type="predicted"/>
<evidence type="ECO:0000313" key="2">
    <source>
        <dbReference type="Proteomes" id="UP000185612"/>
    </source>
</evidence>
<reference evidence="2" key="1">
    <citation type="submission" date="2016-12" db="EMBL/GenBank/DDBJ databases">
        <authorList>
            <person name="Meng X."/>
        </authorList>
    </citation>
    <scope>NUCLEOTIDE SEQUENCE [LARGE SCALE GENOMIC DNA]</scope>
    <source>
        <strain evidence="2">DSM 20732</strain>
    </source>
</reference>
<dbReference type="GO" id="GO:0051301">
    <property type="term" value="P:cell division"/>
    <property type="evidence" value="ECO:0007669"/>
    <property type="project" value="UniProtKB-KW"/>
</dbReference>
<dbReference type="STRING" id="52770.BSZ40_04475"/>
<dbReference type="NCBIfam" id="TIGR03543">
    <property type="entry name" value="divI1A_rptt_fam"/>
    <property type="match status" value="1"/>
</dbReference>
<dbReference type="InterPro" id="IPR019932">
    <property type="entry name" value="CHP03543"/>
</dbReference>
<keyword evidence="1" id="KW-0131">Cell cycle</keyword>
<dbReference type="Proteomes" id="UP000185612">
    <property type="component" value="Unassembled WGS sequence"/>
</dbReference>
<dbReference type="EMBL" id="MQVS01000003">
    <property type="protein sequence ID" value="OKL52160.1"/>
    <property type="molecule type" value="Genomic_DNA"/>
</dbReference>